<comment type="function">
    <text evidence="1 9">May be involved in recombinational repair of damaged DNA.</text>
</comment>
<feature type="coiled-coil region" evidence="10">
    <location>
        <begin position="354"/>
        <end position="381"/>
    </location>
</feature>
<dbReference type="CDD" id="cd03241">
    <property type="entry name" value="ABC_RecN"/>
    <property type="match status" value="1"/>
</dbReference>
<evidence type="ECO:0000256" key="8">
    <source>
        <dbReference type="ARBA" id="ARBA00033408"/>
    </source>
</evidence>
<keyword evidence="13" id="KW-1185">Reference proteome</keyword>
<dbReference type="GO" id="GO:0006310">
    <property type="term" value="P:DNA recombination"/>
    <property type="evidence" value="ECO:0007669"/>
    <property type="project" value="InterPro"/>
</dbReference>
<dbReference type="GO" id="GO:0005524">
    <property type="term" value="F:ATP binding"/>
    <property type="evidence" value="ECO:0007669"/>
    <property type="project" value="UniProtKB-KW"/>
</dbReference>
<dbReference type="Pfam" id="PF02463">
    <property type="entry name" value="SMC_N"/>
    <property type="match status" value="1"/>
</dbReference>
<keyword evidence="10" id="KW-0175">Coiled coil</keyword>
<evidence type="ECO:0000256" key="5">
    <source>
        <dbReference type="ARBA" id="ARBA00022763"/>
    </source>
</evidence>
<dbReference type="Gene3D" id="3.40.50.300">
    <property type="entry name" value="P-loop containing nucleotide triphosphate hydrolases"/>
    <property type="match status" value="2"/>
</dbReference>
<keyword evidence="7 9" id="KW-0234">DNA repair</keyword>
<dbReference type="InterPro" id="IPR004604">
    <property type="entry name" value="DNA_recomb/repair_RecN"/>
</dbReference>
<evidence type="ECO:0000313" key="12">
    <source>
        <dbReference type="EMBL" id="TCC34537.1"/>
    </source>
</evidence>
<dbReference type="EMBL" id="SJKD01000018">
    <property type="protein sequence ID" value="TCC34537.1"/>
    <property type="molecule type" value="Genomic_DNA"/>
</dbReference>
<comment type="caution">
    <text evidence="12">The sequence shown here is derived from an EMBL/GenBank/DDBJ whole genome shotgun (WGS) entry which is preliminary data.</text>
</comment>
<dbReference type="Proteomes" id="UP000293342">
    <property type="component" value="Unassembled WGS sequence"/>
</dbReference>
<keyword evidence="6" id="KW-0067">ATP-binding</keyword>
<accession>A0A4R0INS2</accession>
<comment type="similarity">
    <text evidence="2 9">Belongs to the RecN family.</text>
</comment>
<dbReference type="PIRSF" id="PIRSF003128">
    <property type="entry name" value="RecN"/>
    <property type="match status" value="1"/>
</dbReference>
<evidence type="ECO:0000256" key="4">
    <source>
        <dbReference type="ARBA" id="ARBA00022741"/>
    </source>
</evidence>
<proteinExistence type="inferred from homology"/>
<name>A0A4R0INS2_9ACTN</name>
<dbReference type="RefSeq" id="WP_131519276.1">
    <property type="nucleotide sequence ID" value="NZ_SJKD01000018.1"/>
</dbReference>
<evidence type="ECO:0000256" key="7">
    <source>
        <dbReference type="ARBA" id="ARBA00023204"/>
    </source>
</evidence>
<evidence type="ECO:0000256" key="2">
    <source>
        <dbReference type="ARBA" id="ARBA00009441"/>
    </source>
</evidence>
<dbReference type="GO" id="GO:0043590">
    <property type="term" value="C:bacterial nucleoid"/>
    <property type="evidence" value="ECO:0007669"/>
    <property type="project" value="TreeGrafter"/>
</dbReference>
<gene>
    <name evidence="12" type="primary">recN</name>
    <name evidence="12" type="ORF">E0H75_41745</name>
</gene>
<organism evidence="12 13">
    <name type="scientific">Kribbella capetownensis</name>
    <dbReference type="NCBI Taxonomy" id="1572659"/>
    <lineage>
        <taxon>Bacteria</taxon>
        <taxon>Bacillati</taxon>
        <taxon>Actinomycetota</taxon>
        <taxon>Actinomycetes</taxon>
        <taxon>Propionibacteriales</taxon>
        <taxon>Kribbellaceae</taxon>
        <taxon>Kribbella</taxon>
    </lineage>
</organism>
<reference evidence="12 13" key="1">
    <citation type="submission" date="2019-02" db="EMBL/GenBank/DDBJ databases">
        <title>Kribbella capetownensis sp. nov. and Kribbella speibonae sp. nov., isolated from soil.</title>
        <authorList>
            <person name="Curtis S.M."/>
            <person name="Norton I."/>
            <person name="Everest G.J."/>
            <person name="Meyers P.R."/>
        </authorList>
    </citation>
    <scope>NUCLEOTIDE SEQUENCE [LARGE SCALE GENOMIC DNA]</scope>
    <source>
        <strain evidence="12 13">YM53</strain>
    </source>
</reference>
<keyword evidence="5 9" id="KW-0227">DNA damage</keyword>
<dbReference type="AlphaFoldDB" id="A0A4R0INS2"/>
<dbReference type="PANTHER" id="PTHR11059">
    <property type="entry name" value="DNA REPAIR PROTEIN RECN"/>
    <property type="match status" value="1"/>
</dbReference>
<dbReference type="GO" id="GO:0006281">
    <property type="term" value="P:DNA repair"/>
    <property type="evidence" value="ECO:0007669"/>
    <property type="project" value="UniProtKB-KW"/>
</dbReference>
<evidence type="ECO:0000256" key="9">
    <source>
        <dbReference type="PIRNR" id="PIRNR003128"/>
    </source>
</evidence>
<keyword evidence="4" id="KW-0547">Nucleotide-binding</keyword>
<dbReference type="InterPro" id="IPR003395">
    <property type="entry name" value="RecF/RecN/SMC_N"/>
</dbReference>
<evidence type="ECO:0000256" key="6">
    <source>
        <dbReference type="ARBA" id="ARBA00022840"/>
    </source>
</evidence>
<evidence type="ECO:0000259" key="11">
    <source>
        <dbReference type="Pfam" id="PF02463"/>
    </source>
</evidence>
<dbReference type="SUPFAM" id="SSF52540">
    <property type="entry name" value="P-loop containing nucleoside triphosphate hydrolases"/>
    <property type="match status" value="1"/>
</dbReference>
<dbReference type="NCBIfam" id="TIGR00634">
    <property type="entry name" value="recN"/>
    <property type="match status" value="1"/>
</dbReference>
<dbReference type="FunFam" id="3.40.50.300:FF:000356">
    <property type="entry name" value="DNA repair protein RecN"/>
    <property type="match status" value="1"/>
</dbReference>
<evidence type="ECO:0000256" key="3">
    <source>
        <dbReference type="ARBA" id="ARBA00021315"/>
    </source>
</evidence>
<evidence type="ECO:0000313" key="13">
    <source>
        <dbReference type="Proteomes" id="UP000293342"/>
    </source>
</evidence>
<evidence type="ECO:0000256" key="1">
    <source>
        <dbReference type="ARBA" id="ARBA00003618"/>
    </source>
</evidence>
<protein>
    <recommendedName>
        <fullName evidence="3 9">DNA repair protein RecN</fullName>
    </recommendedName>
    <alternativeName>
        <fullName evidence="8 9">Recombination protein N</fullName>
    </alternativeName>
</protein>
<dbReference type="InterPro" id="IPR027417">
    <property type="entry name" value="P-loop_NTPase"/>
</dbReference>
<dbReference type="PANTHER" id="PTHR11059:SF0">
    <property type="entry name" value="DNA REPAIR PROTEIN RECN"/>
    <property type="match status" value="1"/>
</dbReference>
<feature type="domain" description="RecF/RecN/SMC N-terminal" evidence="11">
    <location>
        <begin position="2"/>
        <end position="520"/>
    </location>
</feature>
<sequence>MLSEIRITGLGVIEDATLDLDPGFTAVTGETGAGKTMVVTGVNMLLGGRADSGLVRHGTRRARVEGRASAVPKSIVQQAEDRGGELDDDELLIARELSAEGRSRAFLGGASVPVSVLGEVSGDLVAIHGQADQWRLLQPARQRETLDTFAGKPLLVPLQEYVAAYKRHRQVEAELTELTTRQRDRLAEADLLRFGLDEVAKAEPLPGEDTELAAEEDRLAYADGLRTAATTAADALASEADQDSTRPNDVLGLLALTKQVLDAEREHDQKLADLADRAGELGYLAADLAGELSSYAADVDTDPARLAVVSERRALLTSLVRKYGAEQGTVDEVLEWTKRSASRLAELDGSDERVELLTGELSELDAKLAELGRQMREARIEAAERLGVAVSEELTGLAMPHAKLSVEVHETTAGPFGIDEVEFCFAANPGSPARPLQKAASGGELSRVMLALEVILSDTHPVPTLVFDEIDAGIGGRAAVEVGKRLARLAEKAQVIVVTHLPQVAAFADRHAVVLKSDDGSVTTSGLVALDEDARLKELSRMMAGLENSDAAQAHAEELLALAAERHKPRKKNRSKG</sequence>
<evidence type="ECO:0000256" key="10">
    <source>
        <dbReference type="SAM" id="Coils"/>
    </source>
</evidence>
<dbReference type="OrthoDB" id="9806954at2"/>
<dbReference type="GO" id="GO:0009432">
    <property type="term" value="P:SOS response"/>
    <property type="evidence" value="ECO:0007669"/>
    <property type="project" value="TreeGrafter"/>
</dbReference>